<keyword evidence="3" id="KW-1185">Reference proteome</keyword>
<name>A0A4U0PAR6_9SPHI</name>
<comment type="caution">
    <text evidence="2">The sequence shown here is derived from an EMBL/GenBank/DDBJ whole genome shotgun (WGS) entry which is preliminary data.</text>
</comment>
<reference evidence="2 3" key="1">
    <citation type="submission" date="2019-04" db="EMBL/GenBank/DDBJ databases">
        <title>Sphingobacterium olei sp. nov., isolated from oil-contaminated soil.</title>
        <authorList>
            <person name="Liu B."/>
        </authorList>
    </citation>
    <scope>NUCLEOTIDE SEQUENCE [LARGE SCALE GENOMIC DNA]</scope>
    <source>
        <strain evidence="2 3">HAL-9</strain>
    </source>
</reference>
<keyword evidence="1" id="KW-1133">Transmembrane helix</keyword>
<proteinExistence type="predicted"/>
<dbReference type="Proteomes" id="UP000306808">
    <property type="component" value="Unassembled WGS sequence"/>
</dbReference>
<sequence>MGMNRGMILVFFIVVLGGIALIDAGTNRPVNWTPTFDQRDKIPFGLYVLHQELSSIFGTEKKIDDTKRTAYEEIEQLDSLKAYHTALIDILDYGTYGDTKMEPLLNFVGNGGEVFVSTLYFDEWLLDTLGIAQEELRHSIFFPSDKSVTYSLAGDTARIILEKVTDFTVFTKLNSKHCTILGNLHARGRSIPNFIKVSFGKGHFYLHASPSVFTNYNMLTEPGYRYSSKALQVITYKNILWIDNYYDSAVSRSPLRVVLSQSGFRQAWYLLLIGLLLLLLFKSKREQRAVKIVTPEPNLSRDFAKTIGALYFENGKPGNIVLKKIDYFLYAIRSSYQLETLDLMNPEFIRHLSRKSGVDIAETQSLITYIDQYRHRETFTIEDVKFINYIIEDFKSKANII</sequence>
<keyword evidence="1" id="KW-0472">Membrane</keyword>
<gene>
    <name evidence="2" type="ORF">FAZ15_12800</name>
</gene>
<accession>A0A4U0PAR6</accession>
<feature type="transmembrane region" description="Helical" evidence="1">
    <location>
        <begin position="263"/>
        <end position="281"/>
    </location>
</feature>
<evidence type="ECO:0000313" key="2">
    <source>
        <dbReference type="EMBL" id="TJZ59774.1"/>
    </source>
</evidence>
<dbReference type="EMBL" id="SUME01000005">
    <property type="protein sequence ID" value="TJZ59774.1"/>
    <property type="molecule type" value="Genomic_DNA"/>
</dbReference>
<dbReference type="AlphaFoldDB" id="A0A4U0PAR6"/>
<evidence type="ECO:0000256" key="1">
    <source>
        <dbReference type="SAM" id="Phobius"/>
    </source>
</evidence>
<protein>
    <submittedName>
        <fullName evidence="2">DUF4350 domain-containing protein</fullName>
    </submittedName>
</protein>
<organism evidence="2 3">
    <name type="scientific">Sphingobacterium olei</name>
    <dbReference type="NCBI Taxonomy" id="2571155"/>
    <lineage>
        <taxon>Bacteria</taxon>
        <taxon>Pseudomonadati</taxon>
        <taxon>Bacteroidota</taxon>
        <taxon>Sphingobacteriia</taxon>
        <taxon>Sphingobacteriales</taxon>
        <taxon>Sphingobacteriaceae</taxon>
        <taxon>Sphingobacterium</taxon>
    </lineage>
</organism>
<evidence type="ECO:0000313" key="3">
    <source>
        <dbReference type="Proteomes" id="UP000306808"/>
    </source>
</evidence>
<dbReference type="OrthoDB" id="1111222at2"/>
<keyword evidence="1" id="KW-0812">Transmembrane</keyword>